<evidence type="ECO:0008006" key="2">
    <source>
        <dbReference type="Google" id="ProtNLM"/>
    </source>
</evidence>
<sequence length="163" mass="18697">KLGYKKVDCVLLDLDKTKEKALNIALNRIEGEWDLPKLKDLLQELDTGEIDMDITGFDYTDLEELMTQFYVPDEKDDEVPDVPEELISKLGDLYKLGKHRLLCGDATKKEDVKRLMQGEKADMVFTDPPYGINLDTDFSGEISRLETDFGKRKLREGRIQHTG</sequence>
<organism evidence="1">
    <name type="scientific">marine sediment metagenome</name>
    <dbReference type="NCBI Taxonomy" id="412755"/>
    <lineage>
        <taxon>unclassified sequences</taxon>
        <taxon>metagenomes</taxon>
        <taxon>ecological metagenomes</taxon>
    </lineage>
</organism>
<feature type="non-terminal residue" evidence="1">
    <location>
        <position position="163"/>
    </location>
</feature>
<reference evidence="1" key="1">
    <citation type="journal article" date="2014" name="Front. Microbiol.">
        <title>High frequency of phylogenetically diverse reductive dehalogenase-homologous genes in deep subseafloor sedimentary metagenomes.</title>
        <authorList>
            <person name="Kawai M."/>
            <person name="Futagami T."/>
            <person name="Toyoda A."/>
            <person name="Takaki Y."/>
            <person name="Nishi S."/>
            <person name="Hori S."/>
            <person name="Arai W."/>
            <person name="Tsubouchi T."/>
            <person name="Morono Y."/>
            <person name="Uchiyama I."/>
            <person name="Ito T."/>
            <person name="Fujiyama A."/>
            <person name="Inagaki F."/>
            <person name="Takami H."/>
        </authorList>
    </citation>
    <scope>NUCLEOTIDE SEQUENCE</scope>
    <source>
        <strain evidence="1">Expedition CK06-06</strain>
    </source>
</reference>
<proteinExistence type="predicted"/>
<dbReference type="InterPro" id="IPR029063">
    <property type="entry name" value="SAM-dependent_MTases_sf"/>
</dbReference>
<dbReference type="PROSITE" id="PS00092">
    <property type="entry name" value="N6_MTASE"/>
    <property type="match status" value="1"/>
</dbReference>
<dbReference type="GO" id="GO:0008168">
    <property type="term" value="F:methyltransferase activity"/>
    <property type="evidence" value="ECO:0007669"/>
    <property type="project" value="InterPro"/>
</dbReference>
<dbReference type="AlphaFoldDB" id="X1PIR4"/>
<feature type="non-terminal residue" evidence="1">
    <location>
        <position position="1"/>
    </location>
</feature>
<dbReference type="InterPro" id="IPR002052">
    <property type="entry name" value="DNA_methylase_N6_adenine_CS"/>
</dbReference>
<dbReference type="SUPFAM" id="SSF53335">
    <property type="entry name" value="S-adenosyl-L-methionine-dependent methyltransferases"/>
    <property type="match status" value="1"/>
</dbReference>
<name>X1PIR4_9ZZZZ</name>
<dbReference type="EMBL" id="BARV01040671">
    <property type="protein sequence ID" value="GAI56182.1"/>
    <property type="molecule type" value="Genomic_DNA"/>
</dbReference>
<accession>X1PIR4</accession>
<dbReference type="Gene3D" id="3.40.50.150">
    <property type="entry name" value="Vaccinia Virus protein VP39"/>
    <property type="match status" value="1"/>
</dbReference>
<protein>
    <recommendedName>
        <fullName evidence="2">DNA methylase N-4/N-6 domain-containing protein</fullName>
    </recommendedName>
</protein>
<dbReference type="GO" id="GO:0032259">
    <property type="term" value="P:methylation"/>
    <property type="evidence" value="ECO:0007669"/>
    <property type="project" value="InterPro"/>
</dbReference>
<evidence type="ECO:0000313" key="1">
    <source>
        <dbReference type="EMBL" id="GAI56182.1"/>
    </source>
</evidence>
<gene>
    <name evidence="1" type="ORF">S06H3_61883</name>
</gene>
<comment type="caution">
    <text evidence="1">The sequence shown here is derived from an EMBL/GenBank/DDBJ whole genome shotgun (WGS) entry which is preliminary data.</text>
</comment>
<dbReference type="GO" id="GO:0003676">
    <property type="term" value="F:nucleic acid binding"/>
    <property type="evidence" value="ECO:0007669"/>
    <property type="project" value="InterPro"/>
</dbReference>